<protein>
    <submittedName>
        <fullName evidence="7">MipA/OmpV family protein</fullName>
    </submittedName>
</protein>
<dbReference type="Proteomes" id="UP001225596">
    <property type="component" value="Unassembled WGS sequence"/>
</dbReference>
<sequence length="280" mass="30953">MISDIHLARSLLSMAALVACPVQAEESKPLWELGVGVGTLHLPDYRGADRSSSYILPVPYAVYRGAHIRADRGSIRGTLFDNENIELNLSLNATLPVNSENNPARAGMPDLKPTVEVGPTADINLWQQAGRKMKLELRLPLRSSVTMESSPRNIGWLFSPGLNLDIRDPAGLAGWNLGILAGTIFTSRKYNEYFYAVDPAYARPDRRAYDPSGGYAGAQFTLAMSKRFVRYWVGGFVRYDNLHGAVFEDSPLVRQRNALWAGVAISWILAESSKRVTVEE</sequence>
<dbReference type="PANTHER" id="PTHR38776:SF1">
    <property type="entry name" value="MLTA-INTERACTING PROTEIN-RELATED"/>
    <property type="match status" value="1"/>
</dbReference>
<comment type="caution">
    <text evidence="7">The sequence shown here is derived from an EMBL/GenBank/DDBJ whole genome shotgun (WGS) entry which is preliminary data.</text>
</comment>
<dbReference type="EMBL" id="JAUYVH010000001">
    <property type="protein sequence ID" value="MDQ9169303.1"/>
    <property type="molecule type" value="Genomic_DNA"/>
</dbReference>
<keyword evidence="4" id="KW-0472">Membrane</keyword>
<evidence type="ECO:0000313" key="8">
    <source>
        <dbReference type="Proteomes" id="UP001225596"/>
    </source>
</evidence>
<name>A0ABU1BJY6_9BURK</name>
<evidence type="ECO:0000256" key="3">
    <source>
        <dbReference type="ARBA" id="ARBA00022729"/>
    </source>
</evidence>
<dbReference type="InterPro" id="IPR010583">
    <property type="entry name" value="MipA"/>
</dbReference>
<evidence type="ECO:0000313" key="7">
    <source>
        <dbReference type="EMBL" id="MDQ9169303.1"/>
    </source>
</evidence>
<dbReference type="PANTHER" id="PTHR38776">
    <property type="entry name" value="MLTA-INTERACTING PROTEIN-RELATED"/>
    <property type="match status" value="1"/>
</dbReference>
<keyword evidence="3 6" id="KW-0732">Signal</keyword>
<accession>A0ABU1BJY6</accession>
<gene>
    <name evidence="7" type="ORF">Q8A64_02645</name>
</gene>
<dbReference type="RefSeq" id="WP_338435171.1">
    <property type="nucleotide sequence ID" value="NZ_JAUYVH010000001.1"/>
</dbReference>
<comment type="subcellular location">
    <subcellularLocation>
        <location evidence="1">Cell outer membrane</location>
    </subcellularLocation>
</comment>
<organism evidence="7 8">
    <name type="scientific">Keguizhuia sedimenti</name>
    <dbReference type="NCBI Taxonomy" id="3064264"/>
    <lineage>
        <taxon>Bacteria</taxon>
        <taxon>Pseudomonadati</taxon>
        <taxon>Pseudomonadota</taxon>
        <taxon>Betaproteobacteria</taxon>
        <taxon>Burkholderiales</taxon>
        <taxon>Oxalobacteraceae</taxon>
        <taxon>Keguizhuia</taxon>
    </lineage>
</organism>
<dbReference type="Pfam" id="PF06629">
    <property type="entry name" value="MipA"/>
    <property type="match status" value="1"/>
</dbReference>
<evidence type="ECO:0000256" key="2">
    <source>
        <dbReference type="ARBA" id="ARBA00005722"/>
    </source>
</evidence>
<evidence type="ECO:0000256" key="1">
    <source>
        <dbReference type="ARBA" id="ARBA00004442"/>
    </source>
</evidence>
<evidence type="ECO:0000256" key="4">
    <source>
        <dbReference type="ARBA" id="ARBA00023136"/>
    </source>
</evidence>
<comment type="similarity">
    <text evidence="2">Belongs to the MipA/OmpV family.</text>
</comment>
<evidence type="ECO:0000256" key="6">
    <source>
        <dbReference type="SAM" id="SignalP"/>
    </source>
</evidence>
<feature type="signal peptide" evidence="6">
    <location>
        <begin position="1"/>
        <end position="24"/>
    </location>
</feature>
<keyword evidence="5" id="KW-0998">Cell outer membrane</keyword>
<keyword evidence="8" id="KW-1185">Reference proteome</keyword>
<feature type="chain" id="PRO_5045490851" evidence="6">
    <location>
        <begin position="25"/>
        <end position="280"/>
    </location>
</feature>
<proteinExistence type="inferred from homology"/>
<reference evidence="7 8" key="1">
    <citation type="submission" date="2023-08" db="EMBL/GenBank/DDBJ databases">
        <title>Oxalobacteraceae gen .nov., isolated from river sludge outside the plant.</title>
        <authorList>
            <person name="Zhao S.Y."/>
        </authorList>
    </citation>
    <scope>NUCLEOTIDE SEQUENCE [LARGE SCALE GENOMIC DNA]</scope>
    <source>
        <strain evidence="7 8">R-40</strain>
    </source>
</reference>
<evidence type="ECO:0000256" key="5">
    <source>
        <dbReference type="ARBA" id="ARBA00023237"/>
    </source>
</evidence>